<keyword evidence="2" id="KW-1185">Reference proteome</keyword>
<dbReference type="EMBL" id="BMHF01000010">
    <property type="protein sequence ID" value="GGA42232.1"/>
    <property type="molecule type" value="Genomic_DNA"/>
</dbReference>
<reference evidence="2" key="1">
    <citation type="journal article" date="2019" name="Int. J. Syst. Evol. Microbiol.">
        <title>The Global Catalogue of Microorganisms (GCM) 10K type strain sequencing project: providing services to taxonomists for standard genome sequencing and annotation.</title>
        <authorList>
            <consortium name="The Broad Institute Genomics Platform"/>
            <consortium name="The Broad Institute Genome Sequencing Center for Infectious Disease"/>
            <person name="Wu L."/>
            <person name="Ma J."/>
        </authorList>
    </citation>
    <scope>NUCLEOTIDE SEQUENCE [LARGE SCALE GENOMIC DNA]</scope>
    <source>
        <strain evidence="2">CGMCC 1.15044</strain>
    </source>
</reference>
<sequence>MLYAAAFSAYKPYIRQLPSRPLTKADLLHERFLLAESGPVSMYYAPHNEIVNPYAQILIAGLTPGWSQMKLAFETARDCLQQNQGPELRDEDILQQAKEAARFAGPMRNNIIRMLDTLDLPAPLGLSSAQLLFEGSQQLLHTTSVLRYPVFARGHNYTGSRPDLLSSDFLRDFAVNSIQGELGSLDACGGGFRRVLVIPLGKAVEGICRVLVQKGILREEQCLWGFPHPSGANGHRVRQFNEQRGSMREIIRAYFR</sequence>
<evidence type="ECO:0008006" key="3">
    <source>
        <dbReference type="Google" id="ProtNLM"/>
    </source>
</evidence>
<gene>
    <name evidence="1" type="primary">yoxB</name>
    <name evidence="1" type="ORF">GCM10010917_29360</name>
</gene>
<organism evidence="1 2">
    <name type="scientific">Paenibacillus physcomitrellae</name>
    <dbReference type="NCBI Taxonomy" id="1619311"/>
    <lineage>
        <taxon>Bacteria</taxon>
        <taxon>Bacillati</taxon>
        <taxon>Bacillota</taxon>
        <taxon>Bacilli</taxon>
        <taxon>Bacillales</taxon>
        <taxon>Paenibacillaceae</taxon>
        <taxon>Paenibacillus</taxon>
    </lineage>
</organism>
<comment type="caution">
    <text evidence="1">The sequence shown here is derived from an EMBL/GenBank/DDBJ whole genome shotgun (WGS) entry which is preliminary data.</text>
</comment>
<proteinExistence type="predicted"/>
<evidence type="ECO:0000313" key="2">
    <source>
        <dbReference type="Proteomes" id="UP000609323"/>
    </source>
</evidence>
<accession>A0ABQ1GES5</accession>
<dbReference type="Proteomes" id="UP000609323">
    <property type="component" value="Unassembled WGS sequence"/>
</dbReference>
<protein>
    <recommendedName>
        <fullName evidence="3">Uracil DNA glycosylase superfamily protein</fullName>
    </recommendedName>
</protein>
<name>A0ABQ1GES5_9BACL</name>
<evidence type="ECO:0000313" key="1">
    <source>
        <dbReference type="EMBL" id="GGA42232.1"/>
    </source>
</evidence>
<dbReference type="RefSeq" id="WP_094094563.1">
    <property type="nucleotide sequence ID" value="NZ_BMHF01000010.1"/>
</dbReference>